<comment type="caution">
    <text evidence="2">The sequence shown here is derived from an EMBL/GenBank/DDBJ whole genome shotgun (WGS) entry which is preliminary data.</text>
</comment>
<keyword evidence="2" id="KW-0012">Acyltransferase</keyword>
<dbReference type="InterPro" id="IPR000182">
    <property type="entry name" value="GNAT_dom"/>
</dbReference>
<dbReference type="InterPro" id="IPR016181">
    <property type="entry name" value="Acyl_CoA_acyltransferase"/>
</dbReference>
<keyword evidence="2" id="KW-0808">Transferase</keyword>
<organism evidence="2 3">
    <name type="scientific">Stenotrophomonas capsici</name>
    <dbReference type="NCBI Taxonomy" id="3110230"/>
    <lineage>
        <taxon>Bacteria</taxon>
        <taxon>Pseudomonadati</taxon>
        <taxon>Pseudomonadota</taxon>
        <taxon>Gammaproteobacteria</taxon>
        <taxon>Lysobacterales</taxon>
        <taxon>Lysobacteraceae</taxon>
        <taxon>Stenotrophomonas</taxon>
    </lineage>
</organism>
<gene>
    <name evidence="2" type="ORF">VA603_17800</name>
</gene>
<dbReference type="CDD" id="cd04301">
    <property type="entry name" value="NAT_SF"/>
    <property type="match status" value="1"/>
</dbReference>
<dbReference type="EMBL" id="JAYFUH010000249">
    <property type="protein sequence ID" value="MEA5669390.1"/>
    <property type="molecule type" value="Genomic_DNA"/>
</dbReference>
<evidence type="ECO:0000313" key="3">
    <source>
        <dbReference type="Proteomes" id="UP001301653"/>
    </source>
</evidence>
<keyword evidence="3" id="KW-1185">Reference proteome</keyword>
<evidence type="ECO:0000313" key="2">
    <source>
        <dbReference type="EMBL" id="MEA5669390.1"/>
    </source>
</evidence>
<accession>A0ABU5VBH0</accession>
<dbReference type="PROSITE" id="PS51186">
    <property type="entry name" value="GNAT"/>
    <property type="match status" value="1"/>
</dbReference>
<dbReference type="SUPFAM" id="SSF55729">
    <property type="entry name" value="Acyl-CoA N-acyltransferases (Nat)"/>
    <property type="match status" value="1"/>
</dbReference>
<reference evidence="2 3" key="1">
    <citation type="submission" date="2023-12" db="EMBL/GenBank/DDBJ databases">
        <title>Stenotrophomonas guangdongensis sp. nov., isolated from wilted pepper plants (Capsicum annuum).</title>
        <authorList>
            <person name="Qiu M."/>
            <person name="Li Y."/>
            <person name="Liu Q."/>
            <person name="Zhang X."/>
            <person name="Huang Y."/>
            <person name="Guo R."/>
            <person name="Hu M."/>
            <person name="Zhou J."/>
            <person name="Zhou X."/>
        </authorList>
    </citation>
    <scope>NUCLEOTIDE SEQUENCE [LARGE SCALE GENOMIC DNA]</scope>
    <source>
        <strain evidence="2 3">MH1</strain>
    </source>
</reference>
<evidence type="ECO:0000259" key="1">
    <source>
        <dbReference type="PROSITE" id="PS51186"/>
    </source>
</evidence>
<feature type="domain" description="N-acetyltransferase" evidence="1">
    <location>
        <begin position="1"/>
        <end position="147"/>
    </location>
</feature>
<dbReference type="Gene3D" id="3.40.630.30">
    <property type="match status" value="1"/>
</dbReference>
<dbReference type="Proteomes" id="UP001301653">
    <property type="component" value="Unassembled WGS sequence"/>
</dbReference>
<name>A0ABU5VBH0_9GAMM</name>
<dbReference type="GO" id="GO:0016746">
    <property type="term" value="F:acyltransferase activity"/>
    <property type="evidence" value="ECO:0007669"/>
    <property type="project" value="UniProtKB-KW"/>
</dbReference>
<proteinExistence type="predicted"/>
<dbReference type="Pfam" id="PF13508">
    <property type="entry name" value="Acetyltransf_7"/>
    <property type="match status" value="1"/>
</dbReference>
<protein>
    <submittedName>
        <fullName evidence="2">GNAT family N-acetyltransferase</fullName>
        <ecNumber evidence="2">2.3.1.-</ecNumber>
    </submittedName>
</protein>
<dbReference type="EC" id="2.3.1.-" evidence="2"/>
<dbReference type="RefSeq" id="WP_323439606.1">
    <property type="nucleotide sequence ID" value="NZ_JAYFUH010000249.1"/>
</dbReference>
<sequence length="151" mass="16614">MNIRPYQNADWPRLCAIHDLARMDELREAGLQDAFIPLEIAAEKEGLFDYDILVAERNGTVLGFVAFSEDELAWLYVDPGSYRSGVGKLLTKATLLERPNGLSIEVLSGNEAALAFYKSVGFVESGISNGRMPGNEKFHVTVHCLTYAGST</sequence>